<evidence type="ECO:0000256" key="6">
    <source>
        <dbReference type="SAM" id="MobiDB-lite"/>
    </source>
</evidence>
<dbReference type="SUPFAM" id="SSF57667">
    <property type="entry name" value="beta-beta-alpha zinc fingers"/>
    <property type="match status" value="3"/>
</dbReference>
<keyword evidence="2" id="KW-0677">Repeat</keyword>
<feature type="domain" description="C2H2-type" evidence="7">
    <location>
        <begin position="62"/>
        <end position="91"/>
    </location>
</feature>
<feature type="domain" description="C2H2-type" evidence="7">
    <location>
        <begin position="122"/>
        <end position="151"/>
    </location>
</feature>
<name>A0A6G0X1V2_9STRA</name>
<gene>
    <name evidence="8" type="ORF">Ae201684_009435</name>
</gene>
<dbReference type="GO" id="GO:0008270">
    <property type="term" value="F:zinc ion binding"/>
    <property type="evidence" value="ECO:0007669"/>
    <property type="project" value="UniProtKB-KW"/>
</dbReference>
<dbReference type="GO" id="GO:0005667">
    <property type="term" value="C:transcription regulator complex"/>
    <property type="evidence" value="ECO:0007669"/>
    <property type="project" value="TreeGrafter"/>
</dbReference>
<dbReference type="GO" id="GO:0000978">
    <property type="term" value="F:RNA polymerase II cis-regulatory region sequence-specific DNA binding"/>
    <property type="evidence" value="ECO:0007669"/>
    <property type="project" value="TreeGrafter"/>
</dbReference>
<evidence type="ECO:0000256" key="5">
    <source>
        <dbReference type="PROSITE-ProRule" id="PRU00042"/>
    </source>
</evidence>
<protein>
    <recommendedName>
        <fullName evidence="7">C2H2-type domain-containing protein</fullName>
    </recommendedName>
</protein>
<keyword evidence="3 5" id="KW-0863">Zinc-finger</keyword>
<dbReference type="EMBL" id="VJMJ01000119">
    <property type="protein sequence ID" value="KAF0733877.1"/>
    <property type="molecule type" value="Genomic_DNA"/>
</dbReference>
<organism evidence="8 9">
    <name type="scientific">Aphanomyces euteiches</name>
    <dbReference type="NCBI Taxonomy" id="100861"/>
    <lineage>
        <taxon>Eukaryota</taxon>
        <taxon>Sar</taxon>
        <taxon>Stramenopiles</taxon>
        <taxon>Oomycota</taxon>
        <taxon>Saprolegniomycetes</taxon>
        <taxon>Saprolegniales</taxon>
        <taxon>Verrucalvaceae</taxon>
        <taxon>Aphanomyces</taxon>
    </lineage>
</organism>
<proteinExistence type="predicted"/>
<dbReference type="GO" id="GO:0031519">
    <property type="term" value="C:PcG protein complex"/>
    <property type="evidence" value="ECO:0007669"/>
    <property type="project" value="TreeGrafter"/>
</dbReference>
<keyword evidence="1" id="KW-0479">Metal-binding</keyword>
<dbReference type="FunFam" id="3.30.160.60:FF:000125">
    <property type="entry name" value="Putative zinc finger protein 143"/>
    <property type="match status" value="1"/>
</dbReference>
<feature type="region of interest" description="Disordered" evidence="6">
    <location>
        <begin position="137"/>
        <end position="190"/>
    </location>
</feature>
<dbReference type="GO" id="GO:0000785">
    <property type="term" value="C:chromatin"/>
    <property type="evidence" value="ECO:0007669"/>
    <property type="project" value="TreeGrafter"/>
</dbReference>
<evidence type="ECO:0000259" key="7">
    <source>
        <dbReference type="PROSITE" id="PS50157"/>
    </source>
</evidence>
<dbReference type="InterPro" id="IPR036236">
    <property type="entry name" value="Znf_C2H2_sf"/>
</dbReference>
<dbReference type="FunFam" id="3.30.160.60:FF:000072">
    <property type="entry name" value="zinc finger protein 143 isoform X1"/>
    <property type="match status" value="2"/>
</dbReference>
<dbReference type="PROSITE" id="PS50157">
    <property type="entry name" value="ZINC_FINGER_C2H2_2"/>
    <property type="match status" value="4"/>
</dbReference>
<keyword evidence="9" id="KW-1185">Reference proteome</keyword>
<keyword evidence="4" id="KW-0862">Zinc</keyword>
<evidence type="ECO:0000313" key="8">
    <source>
        <dbReference type="EMBL" id="KAF0733877.1"/>
    </source>
</evidence>
<evidence type="ECO:0000256" key="3">
    <source>
        <dbReference type="ARBA" id="ARBA00022771"/>
    </source>
</evidence>
<dbReference type="PANTHER" id="PTHR14003">
    <property type="entry name" value="TRANSCRIPTIONAL REPRESSOR PROTEIN YY"/>
    <property type="match status" value="1"/>
</dbReference>
<evidence type="ECO:0000256" key="1">
    <source>
        <dbReference type="ARBA" id="ARBA00022723"/>
    </source>
</evidence>
<dbReference type="PANTHER" id="PTHR14003:SF19">
    <property type="entry name" value="YY2 TRANSCRIPTION FACTOR"/>
    <property type="match status" value="1"/>
</dbReference>
<evidence type="ECO:0000256" key="2">
    <source>
        <dbReference type="ARBA" id="ARBA00022737"/>
    </source>
</evidence>
<feature type="domain" description="C2H2-type" evidence="7">
    <location>
        <begin position="32"/>
        <end position="61"/>
    </location>
</feature>
<sequence length="321" mass="36317">MLTFDSQPPRPFDHATHHHHSLTADVVSERRFVCDEPGCGKRFNRKFTLKEHMKTHTGARPYACDYDGCSACFSTSGNLSRHKFTHTGEKPFGCTYDMCPKRFCTKEKLARHIKTHSGVRPFTCKVNGCNKRFSTSGNLGRHIKTHRDAPPSSTSTTSEDSVSWKVEPENVSNFSNSSTSSTSPPPFEDLSPAAIDEHIISVLRYDTKSSKFPPPVVSLQRSHSDFVQNRTMQQQQHHHPLHHSLQIAIPPYNQPPSSGRLQFNMIDSPPAQWHTHLENTFPTKHPQSIPEYEPLPFDHSSTSQPKLGRSLSEGAFFNMWL</sequence>
<evidence type="ECO:0000313" key="9">
    <source>
        <dbReference type="Proteomes" id="UP000481153"/>
    </source>
</evidence>
<feature type="compositionally biased region" description="Low complexity" evidence="6">
    <location>
        <begin position="152"/>
        <end position="163"/>
    </location>
</feature>
<evidence type="ECO:0000256" key="4">
    <source>
        <dbReference type="ARBA" id="ARBA00022833"/>
    </source>
</evidence>
<dbReference type="VEuPathDB" id="FungiDB:AeMF1_003447"/>
<accession>A0A6G0X1V2</accession>
<dbReference type="AlphaFoldDB" id="A0A6G0X1V2"/>
<dbReference type="GO" id="GO:0000981">
    <property type="term" value="F:DNA-binding transcription factor activity, RNA polymerase II-specific"/>
    <property type="evidence" value="ECO:0007669"/>
    <property type="project" value="TreeGrafter"/>
</dbReference>
<dbReference type="Gene3D" id="3.30.160.60">
    <property type="entry name" value="Classic Zinc Finger"/>
    <property type="match status" value="4"/>
</dbReference>
<dbReference type="InterPro" id="IPR013087">
    <property type="entry name" value="Znf_C2H2_type"/>
</dbReference>
<feature type="compositionally biased region" description="Low complexity" evidence="6">
    <location>
        <begin position="172"/>
        <end position="182"/>
    </location>
</feature>
<feature type="domain" description="C2H2-type" evidence="7">
    <location>
        <begin position="92"/>
        <end position="121"/>
    </location>
</feature>
<comment type="caution">
    <text evidence="8">The sequence shown here is derived from an EMBL/GenBank/DDBJ whole genome shotgun (WGS) entry which is preliminary data.</text>
</comment>
<dbReference type="Pfam" id="PF00096">
    <property type="entry name" value="zf-C2H2"/>
    <property type="match status" value="4"/>
</dbReference>
<dbReference type="SMART" id="SM00355">
    <property type="entry name" value="ZnF_C2H2"/>
    <property type="match status" value="4"/>
</dbReference>
<dbReference type="PROSITE" id="PS00028">
    <property type="entry name" value="ZINC_FINGER_C2H2_1"/>
    <property type="match status" value="4"/>
</dbReference>
<reference evidence="8 9" key="1">
    <citation type="submission" date="2019-07" db="EMBL/GenBank/DDBJ databases">
        <title>Genomics analysis of Aphanomyces spp. identifies a new class of oomycete effector associated with host adaptation.</title>
        <authorList>
            <person name="Gaulin E."/>
        </authorList>
    </citation>
    <scope>NUCLEOTIDE SEQUENCE [LARGE SCALE GENOMIC DNA]</scope>
    <source>
        <strain evidence="8 9">ATCC 201684</strain>
    </source>
</reference>
<dbReference type="Proteomes" id="UP000481153">
    <property type="component" value="Unassembled WGS sequence"/>
</dbReference>